<evidence type="ECO:0000313" key="2">
    <source>
        <dbReference type="Proteomes" id="UP000659084"/>
    </source>
</evidence>
<dbReference type="AlphaFoldDB" id="A0AAW3WMF9"/>
<evidence type="ECO:0000313" key="1">
    <source>
        <dbReference type="EMBL" id="MBC3212195.1"/>
    </source>
</evidence>
<reference evidence="1" key="1">
    <citation type="submission" date="2020-08" db="EMBL/GenBank/DDBJ databases">
        <title>Food and environmental bacterial isolates.</title>
        <authorList>
            <person name="Richter L."/>
            <person name="Du Plessis E.M."/>
            <person name="Duvenage S."/>
            <person name="Allam M."/>
            <person name="Korsten L."/>
        </authorList>
    </citation>
    <scope>NUCLEOTIDE SEQUENCE</scope>
    <source>
        <strain evidence="1">UPMP2127</strain>
    </source>
</reference>
<sequence>MMKIKQVLFICVLGYYSVFSVNVCAENKLESLDKEKHRKLEALGYRSFLPLNMEELDNTKGKVGPLVLGGIAAVGGAATSIGINLSNGEQINWGSATTAAVGGFVTGVSGGLIGATATGAAASAALGASAAGATNAAIGGIGGGGIGSCDTCHKKK</sequence>
<evidence type="ECO:0008006" key="3">
    <source>
        <dbReference type="Google" id="ProtNLM"/>
    </source>
</evidence>
<dbReference type="RefSeq" id="WP_179251486.1">
    <property type="nucleotide sequence ID" value="NZ_JACBIV010000001.1"/>
</dbReference>
<accession>A0AAW3WMF9</accession>
<protein>
    <recommendedName>
        <fullName evidence="3">Bacteriocin</fullName>
    </recommendedName>
</protein>
<comment type="caution">
    <text evidence="1">The sequence shown here is derived from an EMBL/GenBank/DDBJ whole genome shotgun (WGS) entry which is preliminary data.</text>
</comment>
<gene>
    <name evidence="1" type="ORF">H8J20_08575</name>
</gene>
<dbReference type="EMBL" id="JACNYO010000006">
    <property type="protein sequence ID" value="MBC3212195.1"/>
    <property type="molecule type" value="Genomic_DNA"/>
</dbReference>
<organism evidence="1 2">
    <name type="scientific">Serratia fonticola</name>
    <dbReference type="NCBI Taxonomy" id="47917"/>
    <lineage>
        <taxon>Bacteria</taxon>
        <taxon>Pseudomonadati</taxon>
        <taxon>Pseudomonadota</taxon>
        <taxon>Gammaproteobacteria</taxon>
        <taxon>Enterobacterales</taxon>
        <taxon>Yersiniaceae</taxon>
        <taxon>Serratia</taxon>
    </lineage>
</organism>
<dbReference type="Proteomes" id="UP000659084">
    <property type="component" value="Unassembled WGS sequence"/>
</dbReference>
<proteinExistence type="predicted"/>
<name>A0AAW3WMF9_SERFO</name>